<dbReference type="HOGENOM" id="CLU_2232719_0_0_7"/>
<reference evidence="1 2" key="1">
    <citation type="submission" date="2007-05" db="EMBL/GenBank/DDBJ databases">
        <title>Complete sequence of Geobacter uraniireducens Rf4.</title>
        <authorList>
            <consortium name="US DOE Joint Genome Institute"/>
            <person name="Copeland A."/>
            <person name="Lucas S."/>
            <person name="Lapidus A."/>
            <person name="Barry K."/>
            <person name="Detter J.C."/>
            <person name="Glavina del Rio T."/>
            <person name="Hammon N."/>
            <person name="Israni S."/>
            <person name="Dalin E."/>
            <person name="Tice H."/>
            <person name="Pitluck S."/>
            <person name="Chertkov O."/>
            <person name="Brettin T."/>
            <person name="Bruce D."/>
            <person name="Han C."/>
            <person name="Schmutz J."/>
            <person name="Larimer F."/>
            <person name="Land M."/>
            <person name="Hauser L."/>
            <person name="Kyrpides N."/>
            <person name="Mikhailova N."/>
            <person name="Shelobolina E."/>
            <person name="Aklujkar M."/>
            <person name="Lovley D."/>
            <person name="Richardson P."/>
        </authorList>
    </citation>
    <scope>NUCLEOTIDE SEQUENCE [LARGE SCALE GENOMIC DNA]</scope>
    <source>
        <strain evidence="2">ATCC BAA-1134 / JCM 13001 / Rf4</strain>
    </source>
</reference>
<dbReference type="STRING" id="351605.Gura_3966"/>
<gene>
    <name evidence="1" type="ordered locus">Gura_3966</name>
</gene>
<dbReference type="AlphaFoldDB" id="A5G8J2"/>
<dbReference type="EMBL" id="CP000698">
    <property type="protein sequence ID" value="ABQ28110.1"/>
    <property type="molecule type" value="Genomic_DNA"/>
</dbReference>
<evidence type="ECO:0000313" key="1">
    <source>
        <dbReference type="EMBL" id="ABQ28110.1"/>
    </source>
</evidence>
<dbReference type="Proteomes" id="UP000006695">
    <property type="component" value="Chromosome"/>
</dbReference>
<organism evidence="1 2">
    <name type="scientific">Geotalea uraniireducens (strain Rf4)</name>
    <name type="common">Geobacter uraniireducens</name>
    <dbReference type="NCBI Taxonomy" id="351605"/>
    <lineage>
        <taxon>Bacteria</taxon>
        <taxon>Pseudomonadati</taxon>
        <taxon>Thermodesulfobacteriota</taxon>
        <taxon>Desulfuromonadia</taxon>
        <taxon>Geobacterales</taxon>
        <taxon>Geobacteraceae</taxon>
        <taxon>Geotalea</taxon>
    </lineage>
</organism>
<dbReference type="RefSeq" id="WP_011940747.1">
    <property type="nucleotide sequence ID" value="NC_009483.1"/>
</dbReference>
<dbReference type="KEGG" id="gur:Gura_3966"/>
<accession>A5G8J2</accession>
<name>A5G8J2_GEOUR</name>
<proteinExistence type="predicted"/>
<keyword evidence="2" id="KW-1185">Reference proteome</keyword>
<evidence type="ECO:0000313" key="2">
    <source>
        <dbReference type="Proteomes" id="UP000006695"/>
    </source>
</evidence>
<dbReference type="OrthoDB" id="9798761at2"/>
<protein>
    <submittedName>
        <fullName evidence="1">Uncharacterized protein</fullName>
    </submittedName>
</protein>
<sequence length="105" mass="12125">MYELIVLNTLFVERRIDSDQVSKVIQKGASEGKRVLERLLERGLISPWRDVSGYVRTKGFDKIQQHQMVLSALDAQKDKRITREDVAELCKITPAQAYHLLKKDV</sequence>